<name>A0A0D2F6T7_9EURO</name>
<dbReference type="Gene3D" id="1.10.8.10">
    <property type="entry name" value="DNA helicase RuvA subunit, C-terminal domain"/>
    <property type="match status" value="1"/>
</dbReference>
<dbReference type="GO" id="GO:0005789">
    <property type="term" value="C:endoplasmic reticulum membrane"/>
    <property type="evidence" value="ECO:0007669"/>
    <property type="project" value="UniProtKB-SubCell"/>
</dbReference>
<dbReference type="InterPro" id="IPR003892">
    <property type="entry name" value="CUE"/>
</dbReference>
<evidence type="ECO:0000256" key="4">
    <source>
        <dbReference type="ARBA" id="ARBA00022824"/>
    </source>
</evidence>
<feature type="transmembrane region" description="Helical" evidence="11">
    <location>
        <begin position="12"/>
        <end position="30"/>
    </location>
</feature>
<evidence type="ECO:0000256" key="10">
    <source>
        <dbReference type="SAM" id="MobiDB-lite"/>
    </source>
</evidence>
<evidence type="ECO:0000256" key="9">
    <source>
        <dbReference type="ARBA" id="ARBA00072899"/>
    </source>
</evidence>
<comment type="subcellular location">
    <subcellularLocation>
        <location evidence="7">Endomembrane system</location>
        <topology evidence="7">Single-pass membrane protein</topology>
    </subcellularLocation>
    <subcellularLocation>
        <location evidence="1">Endoplasmic reticulum membrane</location>
    </subcellularLocation>
</comment>
<keyword evidence="5 11" id="KW-1133">Transmembrane helix</keyword>
<evidence type="ECO:0000313" key="13">
    <source>
        <dbReference type="EMBL" id="KIW55689.1"/>
    </source>
</evidence>
<dbReference type="EMBL" id="KN847319">
    <property type="protein sequence ID" value="KIW55689.1"/>
    <property type="molecule type" value="Genomic_DNA"/>
</dbReference>
<dbReference type="Pfam" id="PF02845">
    <property type="entry name" value="CUE"/>
    <property type="match status" value="1"/>
</dbReference>
<dbReference type="HOGENOM" id="CLU_083690_1_0_1"/>
<dbReference type="CDD" id="cd14424">
    <property type="entry name" value="CUE_Cue1p_like"/>
    <property type="match status" value="1"/>
</dbReference>
<protein>
    <recommendedName>
        <fullName evidence="9">Coupling of ubiquitin conjugation to ER degradation protein 1</fullName>
    </recommendedName>
</protein>
<dbReference type="GeneID" id="25326328"/>
<evidence type="ECO:0000256" key="6">
    <source>
        <dbReference type="ARBA" id="ARBA00023136"/>
    </source>
</evidence>
<evidence type="ECO:0000256" key="1">
    <source>
        <dbReference type="ARBA" id="ARBA00004586"/>
    </source>
</evidence>
<evidence type="ECO:0000256" key="11">
    <source>
        <dbReference type="SAM" id="Phobius"/>
    </source>
</evidence>
<keyword evidence="3" id="KW-0833">Ubl conjugation pathway</keyword>
<proteinExistence type="inferred from homology"/>
<evidence type="ECO:0000256" key="8">
    <source>
        <dbReference type="ARBA" id="ARBA00061383"/>
    </source>
</evidence>
<dbReference type="FunFam" id="1.10.8.10:FF:000050">
    <property type="entry name" value="Related to AMFR protein"/>
    <property type="match status" value="1"/>
</dbReference>
<evidence type="ECO:0000256" key="7">
    <source>
        <dbReference type="ARBA" id="ARBA00037847"/>
    </source>
</evidence>
<keyword evidence="4" id="KW-0256">Endoplasmic reticulum</keyword>
<feature type="domain" description="CUE" evidence="12">
    <location>
        <begin position="54"/>
        <end position="97"/>
    </location>
</feature>
<reference evidence="13 14" key="1">
    <citation type="submission" date="2015-01" db="EMBL/GenBank/DDBJ databases">
        <title>The Genome Sequence of Exophiala xenobiotica CBS118157.</title>
        <authorList>
            <consortium name="The Broad Institute Genomics Platform"/>
            <person name="Cuomo C."/>
            <person name="de Hoog S."/>
            <person name="Gorbushina A."/>
            <person name="Stielow B."/>
            <person name="Teixiera M."/>
            <person name="Abouelleil A."/>
            <person name="Chapman S.B."/>
            <person name="Priest M."/>
            <person name="Young S.K."/>
            <person name="Wortman J."/>
            <person name="Nusbaum C."/>
            <person name="Birren B."/>
        </authorList>
    </citation>
    <scope>NUCLEOTIDE SEQUENCE [LARGE SCALE GENOMIC DNA]</scope>
    <source>
        <strain evidence="13 14">CBS 118157</strain>
    </source>
</reference>
<dbReference type="GO" id="GO:0043130">
    <property type="term" value="F:ubiquitin binding"/>
    <property type="evidence" value="ECO:0007669"/>
    <property type="project" value="InterPro"/>
</dbReference>
<evidence type="ECO:0000256" key="3">
    <source>
        <dbReference type="ARBA" id="ARBA00022786"/>
    </source>
</evidence>
<evidence type="ECO:0000313" key="14">
    <source>
        <dbReference type="Proteomes" id="UP000054342"/>
    </source>
</evidence>
<comment type="similarity">
    <text evidence="8">Belongs to the CUE1 family.</text>
</comment>
<feature type="region of interest" description="Disordered" evidence="10">
    <location>
        <begin position="145"/>
        <end position="177"/>
    </location>
</feature>
<dbReference type="STRING" id="348802.A0A0D2F6T7"/>
<evidence type="ECO:0000256" key="5">
    <source>
        <dbReference type="ARBA" id="ARBA00022989"/>
    </source>
</evidence>
<organism evidence="13 14">
    <name type="scientific">Exophiala xenobiotica</name>
    <dbReference type="NCBI Taxonomy" id="348802"/>
    <lineage>
        <taxon>Eukaryota</taxon>
        <taxon>Fungi</taxon>
        <taxon>Dikarya</taxon>
        <taxon>Ascomycota</taxon>
        <taxon>Pezizomycotina</taxon>
        <taxon>Eurotiomycetes</taxon>
        <taxon>Chaetothyriomycetidae</taxon>
        <taxon>Chaetothyriales</taxon>
        <taxon>Herpotrichiellaceae</taxon>
        <taxon>Exophiala</taxon>
    </lineage>
</organism>
<dbReference type="PROSITE" id="PS51140">
    <property type="entry name" value="CUE"/>
    <property type="match status" value="1"/>
</dbReference>
<keyword evidence="14" id="KW-1185">Reference proteome</keyword>
<dbReference type="Proteomes" id="UP000054342">
    <property type="component" value="Unassembled WGS sequence"/>
</dbReference>
<dbReference type="OrthoDB" id="3824970at2759"/>
<evidence type="ECO:0000259" key="12">
    <source>
        <dbReference type="PROSITE" id="PS51140"/>
    </source>
</evidence>
<keyword evidence="2 11" id="KW-0812">Transmembrane</keyword>
<sequence>MSSSVDEEATISIPSLAFVAVLGYFIYRYFFSSSPRTGADGNPSSSSRNNGLRFTPAQVDQIAQMFPQLNRRDIMWDLHRNRGSVQATTERVLTGQGLDPAPPSFQPQISFTNPPANVATSSSAAMLKSLPPDLITRYNLQAKLNSKGKEREEESPPPGWASSKEARQKMLQRRRDEMILEARRKLQEKDGGNAASQPS</sequence>
<keyword evidence="6 11" id="KW-0472">Membrane</keyword>
<dbReference type="AlphaFoldDB" id="A0A0D2F6T7"/>
<dbReference type="RefSeq" id="XP_013316273.1">
    <property type="nucleotide sequence ID" value="XM_013460819.1"/>
</dbReference>
<gene>
    <name evidence="13" type="ORF">PV05_04420</name>
</gene>
<evidence type="ECO:0000256" key="2">
    <source>
        <dbReference type="ARBA" id="ARBA00022692"/>
    </source>
</evidence>
<feature type="compositionally biased region" description="Basic and acidic residues" evidence="10">
    <location>
        <begin position="164"/>
        <end position="177"/>
    </location>
</feature>
<accession>A0A0D2F6T7</accession>